<accession>A0ABS3LWY8</accession>
<dbReference type="InterPro" id="IPR001712">
    <property type="entry name" value="T3SS_FHIPEP"/>
</dbReference>
<feature type="transmembrane region" description="Helical" evidence="9">
    <location>
        <begin position="72"/>
        <end position="92"/>
    </location>
</feature>
<dbReference type="PRINTS" id="PR00949">
    <property type="entry name" value="TYPE3IMAPROT"/>
</dbReference>
<dbReference type="InterPro" id="IPR006302">
    <property type="entry name" value="T3SS_HrcV"/>
</dbReference>
<evidence type="ECO:0000313" key="10">
    <source>
        <dbReference type="EMBL" id="MBO1360433.1"/>
    </source>
</evidence>
<keyword evidence="7 9" id="KW-1133">Transmembrane helix</keyword>
<keyword evidence="8 9" id="KW-0472">Membrane</keyword>
<keyword evidence="5" id="KW-0997">Cell inner membrane</keyword>
<dbReference type="RefSeq" id="WP_207881710.1">
    <property type="nucleotide sequence ID" value="NZ_JAFVMF010000011.1"/>
</dbReference>
<dbReference type="Proteomes" id="UP000664771">
    <property type="component" value="Unassembled WGS sequence"/>
</dbReference>
<dbReference type="InterPro" id="IPR042194">
    <property type="entry name" value="FHIPEP_1"/>
</dbReference>
<dbReference type="EMBL" id="JAFVMF010000011">
    <property type="protein sequence ID" value="MBO1360433.1"/>
    <property type="molecule type" value="Genomic_DNA"/>
</dbReference>
<feature type="transmembrane region" description="Helical" evidence="9">
    <location>
        <begin position="282"/>
        <end position="313"/>
    </location>
</feature>
<evidence type="ECO:0000256" key="5">
    <source>
        <dbReference type="ARBA" id="ARBA00022519"/>
    </source>
</evidence>
<feature type="transmembrane region" description="Helical" evidence="9">
    <location>
        <begin position="199"/>
        <end position="219"/>
    </location>
</feature>
<dbReference type="PANTHER" id="PTHR30161">
    <property type="entry name" value="FLAGELLAR EXPORT PROTEIN, MEMBRANE FLHA SUBUNIT-RELATED"/>
    <property type="match status" value="1"/>
</dbReference>
<organism evidence="10 11">
    <name type="scientific">Acetobacter sacchari</name>
    <dbReference type="NCBI Taxonomy" id="2661687"/>
    <lineage>
        <taxon>Bacteria</taxon>
        <taxon>Pseudomonadati</taxon>
        <taxon>Pseudomonadota</taxon>
        <taxon>Alphaproteobacteria</taxon>
        <taxon>Acetobacterales</taxon>
        <taxon>Acetobacteraceae</taxon>
        <taxon>Acetobacter</taxon>
    </lineage>
</organism>
<evidence type="ECO:0000256" key="4">
    <source>
        <dbReference type="ARBA" id="ARBA00022475"/>
    </source>
</evidence>
<dbReference type="InterPro" id="IPR025505">
    <property type="entry name" value="FHIPEP_CS"/>
</dbReference>
<keyword evidence="6 9" id="KW-0812">Transmembrane</keyword>
<proteinExistence type="inferred from homology"/>
<comment type="similarity">
    <text evidence="2">Belongs to the FHIPEP (flagella/HR/invasion proteins export pore) family.</text>
</comment>
<comment type="subcellular location">
    <subcellularLocation>
        <location evidence="1">Cell inner membrane</location>
        <topology evidence="1">Multi-pass membrane protein</topology>
    </subcellularLocation>
</comment>
<dbReference type="NCBIfam" id="TIGR01399">
    <property type="entry name" value="hrcV"/>
    <property type="match status" value="1"/>
</dbReference>
<evidence type="ECO:0000256" key="2">
    <source>
        <dbReference type="ARBA" id="ARBA00008835"/>
    </source>
</evidence>
<keyword evidence="3" id="KW-0813">Transport</keyword>
<evidence type="ECO:0000256" key="3">
    <source>
        <dbReference type="ARBA" id="ARBA00022448"/>
    </source>
</evidence>
<dbReference type="Gene3D" id="3.40.30.60">
    <property type="entry name" value="FHIPEP family, domain 1"/>
    <property type="match status" value="1"/>
</dbReference>
<evidence type="ECO:0000256" key="8">
    <source>
        <dbReference type="ARBA" id="ARBA00023136"/>
    </source>
</evidence>
<dbReference type="PANTHER" id="PTHR30161:SF2">
    <property type="entry name" value="INVASION PROTEIN INVA"/>
    <property type="match status" value="1"/>
</dbReference>
<evidence type="ECO:0000256" key="9">
    <source>
        <dbReference type="SAM" id="Phobius"/>
    </source>
</evidence>
<comment type="caution">
    <text evidence="10">The sequence shown here is derived from an EMBL/GenBank/DDBJ whole genome shotgun (WGS) entry which is preliminary data.</text>
</comment>
<evidence type="ECO:0000313" key="11">
    <source>
        <dbReference type="Proteomes" id="UP000664771"/>
    </source>
</evidence>
<name>A0ABS3LWY8_9PROT</name>
<feature type="transmembrane region" description="Helical" evidence="9">
    <location>
        <begin position="17"/>
        <end position="34"/>
    </location>
</feature>
<evidence type="ECO:0000256" key="1">
    <source>
        <dbReference type="ARBA" id="ARBA00004429"/>
    </source>
</evidence>
<dbReference type="PIRSF" id="PIRSF005419">
    <property type="entry name" value="FlhA"/>
    <property type="match status" value="1"/>
</dbReference>
<protein>
    <submittedName>
        <fullName evidence="10">Type III secretion system export apparatus subunit SctV</fullName>
    </submittedName>
</protein>
<dbReference type="PROSITE" id="PS00994">
    <property type="entry name" value="FHIPEP"/>
    <property type="match status" value="1"/>
</dbReference>
<gene>
    <name evidence="10" type="primary">sctV</name>
    <name evidence="10" type="ORF">J2D73_11605</name>
</gene>
<feature type="transmembrane region" description="Helical" evidence="9">
    <location>
        <begin position="104"/>
        <end position="130"/>
    </location>
</feature>
<sequence>MKPILDFFRTVSGRQDLALVAVLVLTVAMLIMPMPAALADILIGCNLSLSVLLLMVAVYLKSPLDLTSLPGIILVSTVFRLALEVTVTRFILTTGDAGSIVETFGELVIGGNVVVGLVVFAIVTTVQFIVVTKGTERVAEVGARFTLDAMPGKQMAIDSDVRSGDIDQTEARRRRQEIDSESALHGAMDGALKFVKGDAIAGLIIIIVNLVGGISIGMGQNGMSARQAMQTYTLLTVGDALVAHIPALLLSITAAIVVTRVGGHGLDVGRAMVGQLTASRRALAVASGTLLCMALVPGFPKPVFLCLALAFFLGSRPDWWKLRQYFHADKVKSKTETYCDNIVETRTIDPMSPHMVTPLVAVTLAEKLYSSLDITRLERYLAITSGEIEAELGLFCPKPYIRVGHAGADTRFSIDLEDVPAEEHDLKPDYLLLHDDPVHLDLVGVEGESGLPLLSNEQSVWIAKTHEARLRSAGIGYLDAVGAIAYRFRMELRKNAYRLIGLQETKRIIQRLEPDYEDLVREATRIVPIQRISDILRRLAEEGVSLKNTRLILETLIEWGENENRSLMLVEHVRHALSRQFCHHYAGSQKAISALVVTQDTEQILRQALRETQGGTYLALDADMSQKLLHIFRKNYKLKKMMNI</sequence>
<reference evidence="10 11" key="1">
    <citation type="submission" date="2021-03" db="EMBL/GenBank/DDBJ databases">
        <title>The complete genome sequence of Acetobacter sacchari TBRC 11175.</title>
        <authorList>
            <person name="Charoenyingcharoen P."/>
            <person name="Yukphan P."/>
        </authorList>
    </citation>
    <scope>NUCLEOTIDE SEQUENCE [LARGE SCALE GENOMIC DNA]</scope>
    <source>
        <strain evidence="10 11">TBRC 11175</strain>
    </source>
</reference>
<evidence type="ECO:0000256" key="7">
    <source>
        <dbReference type="ARBA" id="ARBA00022989"/>
    </source>
</evidence>
<keyword evidence="11" id="KW-1185">Reference proteome</keyword>
<dbReference type="Gene3D" id="1.10.8.540">
    <property type="entry name" value="FHIPEP family, domain 3"/>
    <property type="match status" value="1"/>
</dbReference>
<feature type="transmembrane region" description="Helical" evidence="9">
    <location>
        <begin position="240"/>
        <end position="262"/>
    </location>
</feature>
<dbReference type="InterPro" id="IPR042193">
    <property type="entry name" value="FHIPEP_3"/>
</dbReference>
<evidence type="ECO:0000256" key="6">
    <source>
        <dbReference type="ARBA" id="ARBA00022692"/>
    </source>
</evidence>
<keyword evidence="4" id="KW-1003">Cell membrane</keyword>
<feature type="transmembrane region" description="Helical" evidence="9">
    <location>
        <begin position="41"/>
        <end position="60"/>
    </location>
</feature>
<dbReference type="Pfam" id="PF00771">
    <property type="entry name" value="FHIPEP"/>
    <property type="match status" value="1"/>
</dbReference>